<dbReference type="CDD" id="cd03047">
    <property type="entry name" value="GST_N_2"/>
    <property type="match status" value="1"/>
</dbReference>
<dbReference type="CDD" id="cd03180">
    <property type="entry name" value="GST_C_2"/>
    <property type="match status" value="1"/>
</dbReference>
<dbReference type="SFLD" id="SFLDG00358">
    <property type="entry name" value="Main_(cytGST)"/>
    <property type="match status" value="1"/>
</dbReference>
<sequence length="206" mass="23164">MKIWGRINSSNVRKVLWCAEELGLDYDHIPAGGEFGLTDTPEYRMLNPNGRIPCLEDGDLVLWESNAIVRYLARQYGAAPFSPAADVRAWARADKWMDWTSLSFAVPFRGMFWNLVRIAPEQRDHAAIESGAKECARLMTIADNALATSPFLSGQHMGIADIPLGTLAYLWLSLPVERPALQHLDAWYARLCERPAYRKAVMTPVT</sequence>
<proteinExistence type="inferred from homology"/>
<dbReference type="PROSITE" id="PS50405">
    <property type="entry name" value="GST_CTER"/>
    <property type="match status" value="1"/>
</dbReference>
<evidence type="ECO:0000256" key="3">
    <source>
        <dbReference type="RuleBase" id="RU003494"/>
    </source>
</evidence>
<dbReference type="SFLD" id="SFLDG01150">
    <property type="entry name" value="Main.1:_Beta-like"/>
    <property type="match status" value="1"/>
</dbReference>
<evidence type="ECO:0000256" key="1">
    <source>
        <dbReference type="ARBA" id="ARBA00007409"/>
    </source>
</evidence>
<dbReference type="PROSITE" id="PS50404">
    <property type="entry name" value="GST_NTER"/>
    <property type="match status" value="1"/>
</dbReference>
<dbReference type="FunFam" id="3.40.30.10:FF:000039">
    <property type="entry name" value="Glutathione S-transferase domain"/>
    <property type="match status" value="1"/>
</dbReference>
<dbReference type="InterPro" id="IPR010987">
    <property type="entry name" value="Glutathione-S-Trfase_C-like"/>
</dbReference>
<dbReference type="RefSeq" id="WP_109061277.1">
    <property type="nucleotide sequence ID" value="NZ_QETA01000002.1"/>
</dbReference>
<dbReference type="PANTHER" id="PTHR44051">
    <property type="entry name" value="GLUTATHIONE S-TRANSFERASE-RELATED"/>
    <property type="match status" value="1"/>
</dbReference>
<gene>
    <name evidence="6" type="ORF">DD235_06640</name>
</gene>
<dbReference type="AlphaFoldDB" id="A0A2V1K0M2"/>
<comment type="similarity">
    <text evidence="1 3">Belongs to the GST superfamily.</text>
</comment>
<dbReference type="Gene3D" id="1.20.1050.10">
    <property type="match status" value="1"/>
</dbReference>
<dbReference type="Proteomes" id="UP000245212">
    <property type="component" value="Unassembled WGS sequence"/>
</dbReference>
<dbReference type="PANTHER" id="PTHR44051:SF19">
    <property type="entry name" value="DISULFIDE-BOND OXIDOREDUCTASE YFCG"/>
    <property type="match status" value="1"/>
</dbReference>
<name>A0A2V1K0M2_9BURK</name>
<dbReference type="InterPro" id="IPR040079">
    <property type="entry name" value="Glutathione_S-Trfase"/>
</dbReference>
<dbReference type="SFLD" id="SFLDS00019">
    <property type="entry name" value="Glutathione_Transferase_(cytos"/>
    <property type="match status" value="1"/>
</dbReference>
<comment type="caution">
    <text evidence="6">The sequence shown here is derived from an EMBL/GenBank/DDBJ whole genome shotgun (WGS) entry which is preliminary data.</text>
</comment>
<dbReference type="GO" id="GO:0016740">
    <property type="term" value="F:transferase activity"/>
    <property type="evidence" value="ECO:0007669"/>
    <property type="project" value="UniProtKB-KW"/>
</dbReference>
<dbReference type="InterPro" id="IPR036282">
    <property type="entry name" value="Glutathione-S-Trfase_C_sf"/>
</dbReference>
<dbReference type="EMBL" id="QETA01000002">
    <property type="protein sequence ID" value="PWF23998.1"/>
    <property type="molecule type" value="Genomic_DNA"/>
</dbReference>
<accession>A0A2V1K0M2</accession>
<organism evidence="6 7">
    <name type="scientific">Corticimicrobacter populi</name>
    <dbReference type="NCBI Taxonomy" id="2175229"/>
    <lineage>
        <taxon>Bacteria</taxon>
        <taxon>Pseudomonadati</taxon>
        <taxon>Pseudomonadota</taxon>
        <taxon>Betaproteobacteria</taxon>
        <taxon>Burkholderiales</taxon>
        <taxon>Alcaligenaceae</taxon>
        <taxon>Corticimicrobacter</taxon>
    </lineage>
</organism>
<reference evidence="7" key="1">
    <citation type="submission" date="2018-05" db="EMBL/GenBank/DDBJ databases">
        <authorList>
            <person name="Li Y."/>
        </authorList>
    </citation>
    <scope>NUCLEOTIDE SEQUENCE [LARGE SCALE GENOMIC DNA]</scope>
    <source>
        <strain evidence="7">3d-2-2</strain>
    </source>
</reference>
<dbReference type="SUPFAM" id="SSF52833">
    <property type="entry name" value="Thioredoxin-like"/>
    <property type="match status" value="1"/>
</dbReference>
<evidence type="ECO:0000259" key="4">
    <source>
        <dbReference type="PROSITE" id="PS50404"/>
    </source>
</evidence>
<evidence type="ECO:0000259" key="5">
    <source>
        <dbReference type="PROSITE" id="PS50405"/>
    </source>
</evidence>
<dbReference type="Pfam" id="PF00043">
    <property type="entry name" value="GST_C"/>
    <property type="match status" value="1"/>
</dbReference>
<dbReference type="Gene3D" id="3.40.30.10">
    <property type="entry name" value="Glutaredoxin"/>
    <property type="match status" value="1"/>
</dbReference>
<dbReference type="Pfam" id="PF02798">
    <property type="entry name" value="GST_N"/>
    <property type="match status" value="1"/>
</dbReference>
<protein>
    <submittedName>
        <fullName evidence="6">Glutathione S-transferase</fullName>
    </submittedName>
</protein>
<dbReference type="InterPro" id="IPR036249">
    <property type="entry name" value="Thioredoxin-like_sf"/>
</dbReference>
<evidence type="ECO:0000256" key="2">
    <source>
        <dbReference type="ARBA" id="ARBA00022679"/>
    </source>
</evidence>
<feature type="domain" description="GST C-terminal" evidence="5">
    <location>
        <begin position="86"/>
        <end position="206"/>
    </location>
</feature>
<dbReference type="SUPFAM" id="SSF47616">
    <property type="entry name" value="GST C-terminal domain-like"/>
    <property type="match status" value="1"/>
</dbReference>
<dbReference type="InterPro" id="IPR004045">
    <property type="entry name" value="Glutathione_S-Trfase_N"/>
</dbReference>
<evidence type="ECO:0000313" key="6">
    <source>
        <dbReference type="EMBL" id="PWF23998.1"/>
    </source>
</evidence>
<keyword evidence="2 6" id="KW-0808">Transferase</keyword>
<evidence type="ECO:0000313" key="7">
    <source>
        <dbReference type="Proteomes" id="UP000245212"/>
    </source>
</evidence>
<dbReference type="InterPro" id="IPR004046">
    <property type="entry name" value="GST_C"/>
</dbReference>
<feature type="domain" description="GST N-terminal" evidence="4">
    <location>
        <begin position="1"/>
        <end position="80"/>
    </location>
</feature>
<keyword evidence="7" id="KW-1185">Reference proteome</keyword>